<dbReference type="RefSeq" id="WP_118923726.1">
    <property type="nucleotide sequence ID" value="NZ_QWEG01000015.1"/>
</dbReference>
<dbReference type="EMBL" id="QWEG01000015">
    <property type="protein sequence ID" value="RHW34172.1"/>
    <property type="molecule type" value="Genomic_DNA"/>
</dbReference>
<comment type="similarity">
    <text evidence="1">Belongs to the CdaR family.</text>
</comment>
<name>A0A417YLC4_9BACI</name>
<dbReference type="Pfam" id="PF13556">
    <property type="entry name" value="HTH_30"/>
    <property type="match status" value="1"/>
</dbReference>
<proteinExistence type="inferred from homology"/>
<organism evidence="5 6">
    <name type="scientific">Neobacillus notoginsengisoli</name>
    <dbReference type="NCBI Taxonomy" id="1578198"/>
    <lineage>
        <taxon>Bacteria</taxon>
        <taxon>Bacillati</taxon>
        <taxon>Bacillota</taxon>
        <taxon>Bacilli</taxon>
        <taxon>Bacillales</taxon>
        <taxon>Bacillaceae</taxon>
        <taxon>Neobacillus</taxon>
    </lineage>
</organism>
<keyword evidence="2" id="KW-0175">Coiled coil</keyword>
<dbReference type="InterPro" id="IPR041522">
    <property type="entry name" value="CdaR_GGDEF"/>
</dbReference>
<dbReference type="Gene3D" id="1.10.10.2840">
    <property type="entry name" value="PucR C-terminal helix-turn-helix domain"/>
    <property type="match status" value="1"/>
</dbReference>
<dbReference type="PANTHER" id="PTHR33744:SF1">
    <property type="entry name" value="DNA-BINDING TRANSCRIPTIONAL ACTIVATOR ADER"/>
    <property type="match status" value="1"/>
</dbReference>
<dbReference type="Pfam" id="PF17853">
    <property type="entry name" value="GGDEF_2"/>
    <property type="match status" value="1"/>
</dbReference>
<dbReference type="AlphaFoldDB" id="A0A417YLC4"/>
<dbReference type="Proteomes" id="UP000284416">
    <property type="component" value="Unassembled WGS sequence"/>
</dbReference>
<dbReference type="Gene3D" id="3.30.450.40">
    <property type="match status" value="1"/>
</dbReference>
<feature type="domain" description="PucR C-terminal helix-turn-helix" evidence="3">
    <location>
        <begin position="349"/>
        <end position="406"/>
    </location>
</feature>
<accession>A0A417YLC4</accession>
<evidence type="ECO:0000313" key="6">
    <source>
        <dbReference type="Proteomes" id="UP000284416"/>
    </source>
</evidence>
<dbReference type="InterPro" id="IPR051448">
    <property type="entry name" value="CdaR-like_regulators"/>
</dbReference>
<evidence type="ECO:0000256" key="2">
    <source>
        <dbReference type="SAM" id="Coils"/>
    </source>
</evidence>
<comment type="caution">
    <text evidence="5">The sequence shown here is derived from an EMBL/GenBank/DDBJ whole genome shotgun (WGS) entry which is preliminary data.</text>
</comment>
<gene>
    <name evidence="5" type="ORF">D1B31_19945</name>
</gene>
<dbReference type="OrthoDB" id="9792148at2"/>
<dbReference type="InterPro" id="IPR025736">
    <property type="entry name" value="PucR_C-HTH_dom"/>
</dbReference>
<keyword evidence="6" id="KW-1185">Reference proteome</keyword>
<evidence type="ECO:0000256" key="1">
    <source>
        <dbReference type="ARBA" id="ARBA00006754"/>
    </source>
</evidence>
<dbReference type="PANTHER" id="PTHR33744">
    <property type="entry name" value="CARBOHYDRATE DIACID REGULATOR"/>
    <property type="match status" value="1"/>
</dbReference>
<feature type="domain" description="CdaR GGDEF-like" evidence="4">
    <location>
        <begin position="167"/>
        <end position="295"/>
    </location>
</feature>
<evidence type="ECO:0000259" key="3">
    <source>
        <dbReference type="Pfam" id="PF13556"/>
    </source>
</evidence>
<dbReference type="InterPro" id="IPR042070">
    <property type="entry name" value="PucR_C-HTH_sf"/>
</dbReference>
<protein>
    <submittedName>
        <fullName evidence="5">PucR family transcriptional regulator</fullName>
    </submittedName>
</protein>
<reference evidence="5 6" key="1">
    <citation type="journal article" date="2017" name="Int. J. Syst. Evol. Microbiol.">
        <title>Bacillus notoginsengisoli sp. nov., a novel bacterium isolated from the rhizosphere of Panax notoginseng.</title>
        <authorList>
            <person name="Zhang M.Y."/>
            <person name="Cheng J."/>
            <person name="Cai Y."/>
            <person name="Zhang T.Y."/>
            <person name="Wu Y.Y."/>
            <person name="Manikprabhu D."/>
            <person name="Li W.J."/>
            <person name="Zhang Y.X."/>
        </authorList>
    </citation>
    <scope>NUCLEOTIDE SEQUENCE [LARGE SCALE GENOMIC DNA]</scope>
    <source>
        <strain evidence="5 6">JCM 30743</strain>
    </source>
</reference>
<evidence type="ECO:0000313" key="5">
    <source>
        <dbReference type="EMBL" id="RHW34172.1"/>
    </source>
</evidence>
<evidence type="ECO:0000259" key="4">
    <source>
        <dbReference type="Pfam" id="PF17853"/>
    </source>
</evidence>
<dbReference type="InterPro" id="IPR029016">
    <property type="entry name" value="GAF-like_dom_sf"/>
</dbReference>
<sequence length="410" mass="47005">MTVLVKDMFKTTFDSLEEFAETISIAIQCPVTIEDANHRLIAYSSHDEQTDSARISTIISRRVPEKVVNQLWKDGTIPSLLKTSDPVRVSCNHEIGLGDRVAISIRNQEELLGFIWALEVGKTLGDEDMRLLKSAAEAAKSKLLQLQIRKNKKEDRKQEFFWKLLTGHLKEEEEISENCKLLQLNSTTPFVIAAFDFGRNITSREEKRISYLLHTYSDIKPLLHTIDCHLLILLIATNQDNHQSDIAGRFYGSFAGKLASHIDERVSICPAFSSPYDDYRNTEKAYKEALAVLSIKEKFPFETGKIHSYQKLGIYQLMDIIMESRKHTGYENPSITKLEKYDKKNNTNLVETLEEFLTKDANVNDAARALNIHANTLNYRLKRISEIAQINFKDPNQKMLLYLDLKLAKF</sequence>
<feature type="coiled-coil region" evidence="2">
    <location>
        <begin position="129"/>
        <end position="156"/>
    </location>
</feature>